<keyword evidence="2" id="KW-1185">Reference proteome</keyword>
<sequence length="185" mass="21497">MHVKYLQKIQTIVSFGLTLTTGSVTRWNAYFELIDRKYLLTNVFNGDIAHRRFRPAAHKRTALTWFGTRLADTSHTGTWNTRKHLKVCVFCTSHMSAELVSFFRSCAEFRHSIRQCRYCPLLFCSPQLTNPDLGRKIILLTTKSFYLLRIDFKNFKCELSVGIIQVLMGGLKGRIDVIRCNNEKR</sequence>
<evidence type="ECO:0000313" key="2">
    <source>
        <dbReference type="Proteomes" id="UP000276133"/>
    </source>
</evidence>
<organism evidence="1 2">
    <name type="scientific">Brachionus plicatilis</name>
    <name type="common">Marine rotifer</name>
    <name type="synonym">Brachionus muelleri</name>
    <dbReference type="NCBI Taxonomy" id="10195"/>
    <lineage>
        <taxon>Eukaryota</taxon>
        <taxon>Metazoa</taxon>
        <taxon>Spiralia</taxon>
        <taxon>Gnathifera</taxon>
        <taxon>Rotifera</taxon>
        <taxon>Eurotatoria</taxon>
        <taxon>Monogononta</taxon>
        <taxon>Pseudotrocha</taxon>
        <taxon>Ploima</taxon>
        <taxon>Brachionidae</taxon>
        <taxon>Brachionus</taxon>
    </lineage>
</organism>
<proteinExistence type="predicted"/>
<evidence type="ECO:0000313" key="1">
    <source>
        <dbReference type="EMBL" id="RNA34962.1"/>
    </source>
</evidence>
<accession>A0A3M7SGS0</accession>
<reference evidence="1 2" key="1">
    <citation type="journal article" date="2018" name="Sci. Rep.">
        <title>Genomic signatures of local adaptation to the degree of environmental predictability in rotifers.</title>
        <authorList>
            <person name="Franch-Gras L."/>
            <person name="Hahn C."/>
            <person name="Garcia-Roger E.M."/>
            <person name="Carmona M.J."/>
            <person name="Serra M."/>
            <person name="Gomez A."/>
        </authorList>
    </citation>
    <scope>NUCLEOTIDE SEQUENCE [LARGE SCALE GENOMIC DNA]</scope>
    <source>
        <strain evidence="1">HYR1</strain>
    </source>
</reference>
<name>A0A3M7SGS0_BRAPC</name>
<comment type="caution">
    <text evidence="1">The sequence shown here is derived from an EMBL/GenBank/DDBJ whole genome shotgun (WGS) entry which is preliminary data.</text>
</comment>
<protein>
    <submittedName>
        <fullName evidence="1">Uncharacterized protein</fullName>
    </submittedName>
</protein>
<dbReference type="AlphaFoldDB" id="A0A3M7SGS0"/>
<dbReference type="EMBL" id="REGN01001393">
    <property type="protein sequence ID" value="RNA34962.1"/>
    <property type="molecule type" value="Genomic_DNA"/>
</dbReference>
<gene>
    <name evidence="1" type="ORF">BpHYR1_031858</name>
</gene>
<dbReference type="Proteomes" id="UP000276133">
    <property type="component" value="Unassembled WGS sequence"/>
</dbReference>